<organism evidence="1 2">
    <name type="scientific">Haloglomus irregulare</name>
    <dbReference type="NCBI Taxonomy" id="2234134"/>
    <lineage>
        <taxon>Archaea</taxon>
        <taxon>Methanobacteriati</taxon>
        <taxon>Methanobacteriota</taxon>
        <taxon>Stenosarchaea group</taxon>
        <taxon>Halobacteria</taxon>
        <taxon>Halobacteriales</taxon>
        <taxon>Natronomonadaceae</taxon>
        <taxon>Haloglomus</taxon>
    </lineage>
</organism>
<dbReference type="Pfam" id="PF25260">
    <property type="entry name" value="DUF7861"/>
    <property type="match status" value="1"/>
</dbReference>
<dbReference type="EMBL" id="QMDX01000006">
    <property type="protein sequence ID" value="TSD13805.1"/>
    <property type="molecule type" value="Genomic_DNA"/>
</dbReference>
<gene>
    <name evidence="1" type="ORF">DP107_11145</name>
</gene>
<dbReference type="InParanoid" id="A0A554N8X0"/>
<dbReference type="AlphaFoldDB" id="A0A554N8X0"/>
<comment type="caution">
    <text evidence="1">The sequence shown here is derived from an EMBL/GenBank/DDBJ whole genome shotgun (WGS) entry which is preliminary data.</text>
</comment>
<dbReference type="InterPro" id="IPR057183">
    <property type="entry name" value="DUF7861"/>
</dbReference>
<dbReference type="RefSeq" id="WP_144262324.1">
    <property type="nucleotide sequence ID" value="NZ_QMDX01000006.1"/>
</dbReference>
<protein>
    <submittedName>
        <fullName evidence="1">Uncharacterized protein</fullName>
    </submittedName>
</protein>
<evidence type="ECO:0000313" key="1">
    <source>
        <dbReference type="EMBL" id="TSD13805.1"/>
    </source>
</evidence>
<keyword evidence="2" id="KW-1185">Reference proteome</keyword>
<reference evidence="1 2" key="1">
    <citation type="submission" date="2018-06" db="EMBL/GenBank/DDBJ databases">
        <title>Natronomonas sp. F16-60 a new haloarchaeon isolated from a solar saltern of Isla Cristina, Huelva, Spain.</title>
        <authorList>
            <person name="Duran-Viseras A."/>
            <person name="Sanchez-Porro C."/>
            <person name="Ventosa A."/>
        </authorList>
    </citation>
    <scope>NUCLEOTIDE SEQUENCE [LARGE SCALE GENOMIC DNA]</scope>
    <source>
        <strain evidence="1 2">F16-60</strain>
    </source>
</reference>
<dbReference type="Proteomes" id="UP000319894">
    <property type="component" value="Unassembled WGS sequence"/>
</dbReference>
<accession>A0A554N8X0</accession>
<dbReference type="OrthoDB" id="198914at2157"/>
<proteinExistence type="predicted"/>
<evidence type="ECO:0000313" key="2">
    <source>
        <dbReference type="Proteomes" id="UP000319894"/>
    </source>
</evidence>
<sequence>MVHDRVHAREPHDPENWRVGVIRAVTERDGHAVFVVAPEQDAGGTVDLMLTFDVRDLVLRRLGDGEPVGQRVWFRKRGEGG</sequence>
<name>A0A554N8X0_9EURY</name>